<protein>
    <submittedName>
        <fullName evidence="1">Uncharacterized protein</fullName>
    </submittedName>
</protein>
<accession>A0A1Y2A1X6</accession>
<proteinExistence type="predicted"/>
<dbReference type="EMBL" id="MCFA01000018">
    <property type="protein sequence ID" value="ORY16410.1"/>
    <property type="molecule type" value="Genomic_DNA"/>
</dbReference>
<sequence>MNFVNILSTIWRRGSNERNPVLVTTSQERKLRDLLIETTSVHQSHHHSRKRDVSTIVLEPDRHIKR</sequence>
<gene>
    <name evidence="1" type="ORF">BCR34DRAFT_557181</name>
</gene>
<dbReference type="AlphaFoldDB" id="A0A1Y2A1X6"/>
<evidence type="ECO:0000313" key="1">
    <source>
        <dbReference type="EMBL" id="ORY16410.1"/>
    </source>
</evidence>
<comment type="caution">
    <text evidence="1">The sequence shown here is derived from an EMBL/GenBank/DDBJ whole genome shotgun (WGS) entry which is preliminary data.</text>
</comment>
<reference evidence="1 2" key="1">
    <citation type="submission" date="2016-07" db="EMBL/GenBank/DDBJ databases">
        <title>Pervasive Adenine N6-methylation of Active Genes in Fungi.</title>
        <authorList>
            <consortium name="DOE Joint Genome Institute"/>
            <person name="Mondo S.J."/>
            <person name="Dannebaum R.O."/>
            <person name="Kuo R.C."/>
            <person name="Labutti K."/>
            <person name="Haridas S."/>
            <person name="Kuo A."/>
            <person name="Salamov A."/>
            <person name="Ahrendt S.R."/>
            <person name="Lipzen A."/>
            <person name="Sullivan W."/>
            <person name="Andreopoulos W.B."/>
            <person name="Clum A."/>
            <person name="Lindquist E."/>
            <person name="Daum C."/>
            <person name="Ramamoorthy G.K."/>
            <person name="Gryganskyi A."/>
            <person name="Culley D."/>
            <person name="Magnuson J.K."/>
            <person name="James T.Y."/>
            <person name="O'Malley M.A."/>
            <person name="Stajich J.E."/>
            <person name="Spatafora J.W."/>
            <person name="Visel A."/>
            <person name="Grigoriev I.V."/>
        </authorList>
    </citation>
    <scope>NUCLEOTIDE SEQUENCE [LARGE SCALE GENOMIC DNA]</scope>
    <source>
        <strain evidence="1 2">CBS 115471</strain>
    </source>
</reference>
<name>A0A1Y2A1X6_9PLEO</name>
<evidence type="ECO:0000313" key="2">
    <source>
        <dbReference type="Proteomes" id="UP000193144"/>
    </source>
</evidence>
<dbReference type="Proteomes" id="UP000193144">
    <property type="component" value="Unassembled WGS sequence"/>
</dbReference>
<organism evidence="1 2">
    <name type="scientific">Clohesyomyces aquaticus</name>
    <dbReference type="NCBI Taxonomy" id="1231657"/>
    <lineage>
        <taxon>Eukaryota</taxon>
        <taxon>Fungi</taxon>
        <taxon>Dikarya</taxon>
        <taxon>Ascomycota</taxon>
        <taxon>Pezizomycotina</taxon>
        <taxon>Dothideomycetes</taxon>
        <taxon>Pleosporomycetidae</taxon>
        <taxon>Pleosporales</taxon>
        <taxon>Lindgomycetaceae</taxon>
        <taxon>Clohesyomyces</taxon>
    </lineage>
</organism>
<keyword evidence="2" id="KW-1185">Reference proteome</keyword>